<comment type="caution">
    <text evidence="1">The sequence shown here is derived from an EMBL/GenBank/DDBJ whole genome shotgun (WGS) entry which is preliminary data.</text>
</comment>
<protein>
    <submittedName>
        <fullName evidence="1">Uncharacterized protein</fullName>
    </submittedName>
</protein>
<dbReference type="InterPro" id="IPR004158">
    <property type="entry name" value="DUF247_pln"/>
</dbReference>
<evidence type="ECO:0000313" key="2">
    <source>
        <dbReference type="Proteomes" id="UP000238479"/>
    </source>
</evidence>
<dbReference type="Proteomes" id="UP000238479">
    <property type="component" value="Chromosome 2"/>
</dbReference>
<dbReference type="PANTHER" id="PTHR31170">
    <property type="entry name" value="BNAC04G53230D PROTEIN"/>
    <property type="match status" value="1"/>
</dbReference>
<evidence type="ECO:0000313" key="1">
    <source>
        <dbReference type="EMBL" id="PRQ48040.1"/>
    </source>
</evidence>
<sequence>MRTALITELLLLENQLPWRVFNCLLHLTSEADKFPLPKLTLKYFEGYTMGTYPQANAALENKHLLDFLGNCLQGSSDESAEFENYSQRRPSIPSGTELDYFGIRFKLGGSNDVCNGTFRNGFLTIPPLSVQENGESLFRNLKPMNSWNRVIRVN</sequence>
<dbReference type="EMBL" id="PDCK01000040">
    <property type="protein sequence ID" value="PRQ48040.1"/>
    <property type="molecule type" value="Genomic_DNA"/>
</dbReference>
<keyword evidence="2" id="KW-1185">Reference proteome</keyword>
<dbReference type="AlphaFoldDB" id="A0A2P6RNP1"/>
<gene>
    <name evidence="1" type="ORF">RchiOBHm_Chr2g0106301</name>
</gene>
<dbReference type="Gramene" id="PRQ48040">
    <property type="protein sequence ID" value="PRQ48040"/>
    <property type="gene ID" value="RchiOBHm_Chr2g0106301"/>
</dbReference>
<dbReference type="PANTHER" id="PTHR31170:SF17">
    <property type="match status" value="1"/>
</dbReference>
<name>A0A2P6RNP1_ROSCH</name>
<organism evidence="1 2">
    <name type="scientific">Rosa chinensis</name>
    <name type="common">China rose</name>
    <dbReference type="NCBI Taxonomy" id="74649"/>
    <lineage>
        <taxon>Eukaryota</taxon>
        <taxon>Viridiplantae</taxon>
        <taxon>Streptophyta</taxon>
        <taxon>Embryophyta</taxon>
        <taxon>Tracheophyta</taxon>
        <taxon>Spermatophyta</taxon>
        <taxon>Magnoliopsida</taxon>
        <taxon>eudicotyledons</taxon>
        <taxon>Gunneridae</taxon>
        <taxon>Pentapetalae</taxon>
        <taxon>rosids</taxon>
        <taxon>fabids</taxon>
        <taxon>Rosales</taxon>
        <taxon>Rosaceae</taxon>
        <taxon>Rosoideae</taxon>
        <taxon>Rosoideae incertae sedis</taxon>
        <taxon>Rosa</taxon>
    </lineage>
</organism>
<reference evidence="1 2" key="1">
    <citation type="journal article" date="2018" name="Nat. Genet.">
        <title>The Rosa genome provides new insights in the design of modern roses.</title>
        <authorList>
            <person name="Bendahmane M."/>
        </authorList>
    </citation>
    <scope>NUCLEOTIDE SEQUENCE [LARGE SCALE GENOMIC DNA]</scope>
    <source>
        <strain evidence="2">cv. Old Blush</strain>
    </source>
</reference>
<accession>A0A2P6RNP1</accession>
<dbReference type="Pfam" id="PF03140">
    <property type="entry name" value="DUF247"/>
    <property type="match status" value="1"/>
</dbReference>
<proteinExistence type="predicted"/>